<protein>
    <recommendedName>
        <fullName evidence="4">Large ribosomal subunit protein uL13</fullName>
    </recommendedName>
</protein>
<comment type="caution">
    <text evidence="7">The sequence shown here is derived from an EMBL/GenBank/DDBJ whole genome shotgun (WGS) entry which is preliminary data.</text>
</comment>
<reference evidence="8 9" key="1">
    <citation type="submission" date="2018-06" db="EMBL/GenBank/DDBJ databases">
        <title>Extensive metabolic versatility and redundancy in microbially diverse, dynamic hydrothermal sediments.</title>
        <authorList>
            <person name="Dombrowski N."/>
            <person name="Teske A."/>
            <person name="Baker B.J."/>
        </authorList>
    </citation>
    <scope>NUCLEOTIDE SEQUENCE [LARGE SCALE GENOMIC DNA]</scope>
    <source>
        <strain evidence="7">B34_G17</strain>
        <strain evidence="6">B66_G16</strain>
    </source>
</reference>
<evidence type="ECO:0000256" key="2">
    <source>
        <dbReference type="ARBA" id="ARBA00022980"/>
    </source>
</evidence>
<evidence type="ECO:0000256" key="4">
    <source>
        <dbReference type="HAMAP-Rule" id="MF_01366"/>
    </source>
</evidence>
<name>A0A497EZ44_9CREN</name>
<organism evidence="7 8">
    <name type="scientific">Thermoproteota archaeon</name>
    <dbReference type="NCBI Taxonomy" id="2056631"/>
    <lineage>
        <taxon>Archaea</taxon>
        <taxon>Thermoproteota</taxon>
    </lineage>
</organism>
<accession>A0A497EZ44</accession>
<dbReference type="AlphaFoldDB" id="A0A497EZ44"/>
<comment type="function">
    <text evidence="4">This protein is one of the early assembly proteins of the 50S ribosomal subunit, although it is not seen to bind rRNA by itself. It is important during the early stages of 50S assembly.</text>
</comment>
<dbReference type="Gene3D" id="3.90.1180.10">
    <property type="entry name" value="Ribosomal protein L13"/>
    <property type="match status" value="1"/>
</dbReference>
<sequence>MSSNTIVVDASGLRLGRAASVIAKKLLEGKKVIVVNSEKAVISGSRQAVIERYKRRMERRTWKNPEKVGPKRERRPDGLFYAAVKGMLPRKTPRGKEALSRLRVFIGIPPEYEKMEKITIPEASLEKLKGPYITLMELSRELGWNPPKGVSL</sequence>
<dbReference type="GO" id="GO:0003729">
    <property type="term" value="F:mRNA binding"/>
    <property type="evidence" value="ECO:0007669"/>
    <property type="project" value="TreeGrafter"/>
</dbReference>
<dbReference type="NCBIfam" id="NF005004">
    <property type="entry name" value="PRK06394.1"/>
    <property type="match status" value="1"/>
</dbReference>
<dbReference type="CDD" id="cd00392">
    <property type="entry name" value="Ribosomal_L13"/>
    <property type="match status" value="1"/>
</dbReference>
<comment type="subunit">
    <text evidence="4">Part of the 50S ribosomal subunit.</text>
</comment>
<dbReference type="GO" id="GO:0006412">
    <property type="term" value="P:translation"/>
    <property type="evidence" value="ECO:0007669"/>
    <property type="project" value="UniProtKB-UniRule"/>
</dbReference>
<dbReference type="InterPro" id="IPR023563">
    <property type="entry name" value="Ribosomal_uL13_CS"/>
</dbReference>
<dbReference type="InterPro" id="IPR005822">
    <property type="entry name" value="Ribosomal_uL13"/>
</dbReference>
<evidence type="ECO:0000256" key="1">
    <source>
        <dbReference type="ARBA" id="ARBA00006227"/>
    </source>
</evidence>
<dbReference type="PANTHER" id="PTHR11545:SF3">
    <property type="entry name" value="LARGE RIBOSOMAL SUBUNIT PROTEIN UL13"/>
    <property type="match status" value="1"/>
</dbReference>
<dbReference type="PROSITE" id="PS00783">
    <property type="entry name" value="RIBOSOMAL_L13"/>
    <property type="match status" value="1"/>
</dbReference>
<evidence type="ECO:0000313" key="8">
    <source>
        <dbReference type="Proteomes" id="UP000272051"/>
    </source>
</evidence>
<evidence type="ECO:0000256" key="3">
    <source>
        <dbReference type="ARBA" id="ARBA00023274"/>
    </source>
</evidence>
<gene>
    <name evidence="4" type="primary">rpl13</name>
    <name evidence="6" type="ORF">DRJ31_00605</name>
    <name evidence="7" type="ORF">DRJ33_03785</name>
</gene>
<keyword evidence="2 4" id="KW-0689">Ribosomal protein</keyword>
<dbReference type="EMBL" id="QMQX01000052">
    <property type="protein sequence ID" value="RLE52475.1"/>
    <property type="molecule type" value="Genomic_DNA"/>
</dbReference>
<dbReference type="PANTHER" id="PTHR11545">
    <property type="entry name" value="RIBOSOMAL PROTEIN L13"/>
    <property type="match status" value="1"/>
</dbReference>
<dbReference type="Proteomes" id="UP000278475">
    <property type="component" value="Unassembled WGS sequence"/>
</dbReference>
<dbReference type="EMBL" id="QMQV01000003">
    <property type="protein sequence ID" value="RLE50562.1"/>
    <property type="molecule type" value="Genomic_DNA"/>
</dbReference>
<comment type="similarity">
    <text evidence="1 4 5">Belongs to the universal ribosomal protein uL13 family.</text>
</comment>
<dbReference type="InterPro" id="IPR036899">
    <property type="entry name" value="Ribosomal_uL13_sf"/>
</dbReference>
<dbReference type="InterPro" id="IPR005755">
    <property type="entry name" value="Ribosomal_uL13_euk/arc"/>
</dbReference>
<dbReference type="HAMAP" id="MF_01366">
    <property type="entry name" value="Ribosomal_uL13"/>
    <property type="match status" value="1"/>
</dbReference>
<dbReference type="PIRSF" id="PIRSF002181">
    <property type="entry name" value="Ribosomal_L13"/>
    <property type="match status" value="1"/>
</dbReference>
<dbReference type="GO" id="GO:0017148">
    <property type="term" value="P:negative regulation of translation"/>
    <property type="evidence" value="ECO:0007669"/>
    <property type="project" value="TreeGrafter"/>
</dbReference>
<dbReference type="SUPFAM" id="SSF52161">
    <property type="entry name" value="Ribosomal protein L13"/>
    <property type="match status" value="1"/>
</dbReference>
<proteinExistence type="inferred from homology"/>
<dbReference type="InterPro" id="IPR005823">
    <property type="entry name" value="Ribosomal_uL13_bac-type"/>
</dbReference>
<dbReference type="GO" id="GO:0022625">
    <property type="term" value="C:cytosolic large ribosomal subunit"/>
    <property type="evidence" value="ECO:0007669"/>
    <property type="project" value="UniProtKB-UniRule"/>
</dbReference>
<evidence type="ECO:0000313" key="9">
    <source>
        <dbReference type="Proteomes" id="UP000278475"/>
    </source>
</evidence>
<keyword evidence="3 4" id="KW-0687">Ribonucleoprotein</keyword>
<dbReference type="Proteomes" id="UP000272051">
    <property type="component" value="Unassembled WGS sequence"/>
</dbReference>
<evidence type="ECO:0000313" key="7">
    <source>
        <dbReference type="EMBL" id="RLE52475.1"/>
    </source>
</evidence>
<dbReference type="GO" id="GO:0003735">
    <property type="term" value="F:structural constituent of ribosome"/>
    <property type="evidence" value="ECO:0007669"/>
    <property type="project" value="UniProtKB-UniRule"/>
</dbReference>
<dbReference type="Pfam" id="PF00572">
    <property type="entry name" value="Ribosomal_L13"/>
    <property type="match status" value="1"/>
</dbReference>
<evidence type="ECO:0000313" key="6">
    <source>
        <dbReference type="EMBL" id="RLE50562.1"/>
    </source>
</evidence>
<dbReference type="NCBIfam" id="TIGR01077">
    <property type="entry name" value="L13_A_E"/>
    <property type="match status" value="1"/>
</dbReference>
<evidence type="ECO:0000256" key="5">
    <source>
        <dbReference type="RuleBase" id="RU003877"/>
    </source>
</evidence>